<keyword evidence="2" id="KW-1185">Reference proteome</keyword>
<name>A0A7V7UU29_9BACI</name>
<gene>
    <name evidence="1" type="primary">thiS</name>
    <name evidence="1" type="ORF">F7732_18640</name>
</gene>
<evidence type="ECO:0000313" key="1">
    <source>
        <dbReference type="EMBL" id="KAB2330665.1"/>
    </source>
</evidence>
<dbReference type="PANTHER" id="PTHR34472:SF1">
    <property type="entry name" value="SULFUR CARRIER PROTEIN THIS"/>
    <property type="match status" value="1"/>
</dbReference>
<dbReference type="InterPro" id="IPR003749">
    <property type="entry name" value="ThiS/MoaD-like"/>
</dbReference>
<dbReference type="SUPFAM" id="SSF54285">
    <property type="entry name" value="MoaD/ThiS"/>
    <property type="match status" value="1"/>
</dbReference>
<proteinExistence type="predicted"/>
<sequence length="67" mass="7633">MKIELNGKVHELPEHVKTTAQLLAFLELQNRIVIVEINQDIVLKDRYESHQLNTGDKVELIHFVGGG</sequence>
<reference evidence="1 2" key="1">
    <citation type="journal article" date="2014" name="Arch. Microbiol.">
        <title>Bacillus mesophilum sp. nov., strain IITR-54T, a novel 4-chlorobiphenyl dechlorinating bacterium.</title>
        <authorList>
            <person name="Manickam N."/>
            <person name="Singh N.K."/>
            <person name="Bajaj A."/>
            <person name="Kumar R.M."/>
            <person name="Kaur G."/>
            <person name="Kaur N."/>
            <person name="Bala M."/>
            <person name="Kumar A."/>
            <person name="Mayilraj S."/>
        </authorList>
    </citation>
    <scope>NUCLEOTIDE SEQUENCE [LARGE SCALE GENOMIC DNA]</scope>
    <source>
        <strain evidence="1 2">IITR-54</strain>
    </source>
</reference>
<dbReference type="Pfam" id="PF02597">
    <property type="entry name" value="ThiS"/>
    <property type="match status" value="1"/>
</dbReference>
<dbReference type="InterPro" id="IPR010035">
    <property type="entry name" value="Thi_S"/>
</dbReference>
<dbReference type="CDD" id="cd00565">
    <property type="entry name" value="Ubl_ThiS"/>
    <property type="match status" value="1"/>
</dbReference>
<accession>A0A7V7UU29</accession>
<protein>
    <submittedName>
        <fullName evidence="1">Sulfur carrier protein ThiS</fullName>
    </submittedName>
</protein>
<comment type="caution">
    <text evidence="1">The sequence shown here is derived from an EMBL/GenBank/DDBJ whole genome shotgun (WGS) entry which is preliminary data.</text>
</comment>
<dbReference type="OrthoDB" id="9798559at2"/>
<dbReference type="EMBL" id="WBOT01000007">
    <property type="protein sequence ID" value="KAB2330665.1"/>
    <property type="molecule type" value="Genomic_DNA"/>
</dbReference>
<dbReference type="InterPro" id="IPR016155">
    <property type="entry name" value="Mopterin_synth/thiamin_S_b"/>
</dbReference>
<evidence type="ECO:0000313" key="2">
    <source>
        <dbReference type="Proteomes" id="UP000441354"/>
    </source>
</evidence>
<dbReference type="InterPro" id="IPR012675">
    <property type="entry name" value="Beta-grasp_dom_sf"/>
</dbReference>
<dbReference type="Proteomes" id="UP000441354">
    <property type="component" value="Unassembled WGS sequence"/>
</dbReference>
<dbReference type="RefSeq" id="WP_151575593.1">
    <property type="nucleotide sequence ID" value="NZ_WBOT01000007.1"/>
</dbReference>
<dbReference type="PANTHER" id="PTHR34472">
    <property type="entry name" value="SULFUR CARRIER PROTEIN THIS"/>
    <property type="match status" value="1"/>
</dbReference>
<dbReference type="AlphaFoldDB" id="A0A7V7UU29"/>
<dbReference type="NCBIfam" id="TIGR01683">
    <property type="entry name" value="thiS"/>
    <property type="match status" value="1"/>
</dbReference>
<dbReference type="Gene3D" id="3.10.20.30">
    <property type="match status" value="1"/>
</dbReference>
<organism evidence="1 2">
    <name type="scientific">Bacillus mesophilum</name>
    <dbReference type="NCBI Taxonomy" id="1071718"/>
    <lineage>
        <taxon>Bacteria</taxon>
        <taxon>Bacillati</taxon>
        <taxon>Bacillota</taxon>
        <taxon>Bacilli</taxon>
        <taxon>Bacillales</taxon>
        <taxon>Bacillaceae</taxon>
        <taxon>Bacillus</taxon>
    </lineage>
</organism>